<dbReference type="GO" id="GO:0016740">
    <property type="term" value="F:transferase activity"/>
    <property type="evidence" value="ECO:0007669"/>
    <property type="project" value="UniProtKB-KW"/>
</dbReference>
<accession>A0A1G6Y1M8</accession>
<dbReference type="SMART" id="SM00450">
    <property type="entry name" value="RHOD"/>
    <property type="match status" value="1"/>
</dbReference>
<dbReference type="EMBL" id="RWGW01000020">
    <property type="protein sequence ID" value="RSK25173.1"/>
    <property type="molecule type" value="Genomic_DNA"/>
</dbReference>
<keyword evidence="5" id="KW-1185">Reference proteome</keyword>
<reference evidence="2 5" key="2">
    <citation type="submission" date="2018-12" db="EMBL/GenBank/DDBJ databases">
        <title>Comparitive functional genomics of dry heat resistant strains isolated from the viking spacecraft.</title>
        <authorList>
            <person name="Seuylemezian A."/>
            <person name="Vaishampayan P."/>
        </authorList>
    </citation>
    <scope>NUCLEOTIDE SEQUENCE [LARGE SCALE GENOMIC DNA]</scope>
    <source>
        <strain evidence="2 5">M6-11</strain>
    </source>
</reference>
<dbReference type="Proteomes" id="UP000198823">
    <property type="component" value="Unassembled WGS sequence"/>
</dbReference>
<proteinExistence type="predicted"/>
<dbReference type="Pfam" id="PF00581">
    <property type="entry name" value="Rhodanese"/>
    <property type="match status" value="1"/>
</dbReference>
<dbReference type="PANTHER" id="PTHR43031:SF17">
    <property type="entry name" value="SULFURTRANSFERASE YTWF-RELATED"/>
    <property type="match status" value="1"/>
</dbReference>
<protein>
    <submittedName>
        <fullName evidence="2">Rhodanese-like domain-containing protein</fullName>
    </submittedName>
    <submittedName>
        <fullName evidence="3">Rhodanese-related sulfurtransferase</fullName>
    </submittedName>
</protein>
<keyword evidence="3" id="KW-0808">Transferase</keyword>
<gene>
    <name evidence="2" type="ORF">EJA12_12645</name>
    <name evidence="3" type="ORF">SAMN04488126_101255</name>
</gene>
<dbReference type="InterPro" id="IPR001763">
    <property type="entry name" value="Rhodanese-like_dom"/>
</dbReference>
<organism evidence="3 4">
    <name type="scientific">Bhargavaea beijingensis</name>
    <dbReference type="NCBI Taxonomy" id="426756"/>
    <lineage>
        <taxon>Bacteria</taxon>
        <taxon>Bacillati</taxon>
        <taxon>Bacillota</taxon>
        <taxon>Bacilli</taxon>
        <taxon>Bacillales</taxon>
        <taxon>Caryophanaceae</taxon>
        <taxon>Bhargavaea</taxon>
    </lineage>
</organism>
<dbReference type="InterPro" id="IPR050229">
    <property type="entry name" value="GlpE_sulfurtransferase"/>
</dbReference>
<evidence type="ECO:0000313" key="4">
    <source>
        <dbReference type="Proteomes" id="UP000198823"/>
    </source>
</evidence>
<reference evidence="3 4" key="1">
    <citation type="submission" date="2016-10" db="EMBL/GenBank/DDBJ databases">
        <authorList>
            <person name="de Groot N.N."/>
        </authorList>
    </citation>
    <scope>NUCLEOTIDE SEQUENCE [LARGE SCALE GENOMIC DNA]</scope>
    <source>
        <strain evidence="3 4">CGMCC 1.6762</strain>
    </source>
</reference>
<dbReference type="AlphaFoldDB" id="A0A1G6Y1M8"/>
<dbReference type="RefSeq" id="WP_092093496.1">
    <property type="nucleotide sequence ID" value="NZ_FNAR01000001.1"/>
</dbReference>
<feature type="domain" description="Rhodanese" evidence="1">
    <location>
        <begin position="15"/>
        <end position="99"/>
    </location>
</feature>
<sequence>MNEISTKDLEARLDAGEQPNMIDVREHEEVAAGMIPGAVHIPLMELPERLGELDRDREYIIICRSGNRSSMACNFLGGNGYNVTNMAGGMLEWEGEVIA</sequence>
<dbReference type="OrthoDB" id="9800872at2"/>
<dbReference type="Gene3D" id="3.40.250.10">
    <property type="entry name" value="Rhodanese-like domain"/>
    <property type="match status" value="1"/>
</dbReference>
<dbReference type="STRING" id="426756.SAMN04488126_101255"/>
<evidence type="ECO:0000313" key="3">
    <source>
        <dbReference type="EMBL" id="SDD83833.1"/>
    </source>
</evidence>
<evidence type="ECO:0000313" key="5">
    <source>
        <dbReference type="Proteomes" id="UP000272481"/>
    </source>
</evidence>
<dbReference type="InterPro" id="IPR036873">
    <property type="entry name" value="Rhodanese-like_dom_sf"/>
</dbReference>
<dbReference type="PANTHER" id="PTHR43031">
    <property type="entry name" value="FAD-DEPENDENT OXIDOREDUCTASE"/>
    <property type="match status" value="1"/>
</dbReference>
<dbReference type="EMBL" id="FNAR01000001">
    <property type="protein sequence ID" value="SDD83833.1"/>
    <property type="molecule type" value="Genomic_DNA"/>
</dbReference>
<evidence type="ECO:0000313" key="2">
    <source>
        <dbReference type="EMBL" id="RSK25173.1"/>
    </source>
</evidence>
<dbReference type="PROSITE" id="PS50206">
    <property type="entry name" value="RHODANESE_3"/>
    <property type="match status" value="1"/>
</dbReference>
<name>A0A1G6Y1M8_9BACL</name>
<dbReference type="CDD" id="cd00158">
    <property type="entry name" value="RHOD"/>
    <property type="match status" value="1"/>
</dbReference>
<evidence type="ECO:0000259" key="1">
    <source>
        <dbReference type="PROSITE" id="PS50206"/>
    </source>
</evidence>
<dbReference type="Proteomes" id="UP000272481">
    <property type="component" value="Unassembled WGS sequence"/>
</dbReference>
<dbReference type="SUPFAM" id="SSF52821">
    <property type="entry name" value="Rhodanese/Cell cycle control phosphatase"/>
    <property type="match status" value="1"/>
</dbReference>